<feature type="transmembrane region" description="Helical" evidence="2">
    <location>
        <begin position="40"/>
        <end position="64"/>
    </location>
</feature>
<dbReference type="eggNOG" id="ENOG502SYWK">
    <property type="taxonomic scope" value="Eukaryota"/>
</dbReference>
<organism evidence="3 4">
    <name type="scientific">Glarea lozoyensis (strain ATCC 20868 / MF5171)</name>
    <dbReference type="NCBI Taxonomy" id="1116229"/>
    <lineage>
        <taxon>Eukaryota</taxon>
        <taxon>Fungi</taxon>
        <taxon>Dikarya</taxon>
        <taxon>Ascomycota</taxon>
        <taxon>Pezizomycotina</taxon>
        <taxon>Leotiomycetes</taxon>
        <taxon>Helotiales</taxon>
        <taxon>Helotiaceae</taxon>
        <taxon>Glarea</taxon>
    </lineage>
</organism>
<evidence type="ECO:0008006" key="5">
    <source>
        <dbReference type="Google" id="ProtNLM"/>
    </source>
</evidence>
<gene>
    <name evidence="3" type="ORF">GLAREA_10278</name>
</gene>
<keyword evidence="2" id="KW-1133">Transmembrane helix</keyword>
<dbReference type="RefSeq" id="XP_008078519.1">
    <property type="nucleotide sequence ID" value="XM_008080328.1"/>
</dbReference>
<keyword evidence="4" id="KW-1185">Reference proteome</keyword>
<evidence type="ECO:0000256" key="2">
    <source>
        <dbReference type="SAM" id="Phobius"/>
    </source>
</evidence>
<evidence type="ECO:0000256" key="1">
    <source>
        <dbReference type="SAM" id="MobiDB-lite"/>
    </source>
</evidence>
<feature type="transmembrane region" description="Helical" evidence="2">
    <location>
        <begin position="12"/>
        <end position="34"/>
    </location>
</feature>
<evidence type="ECO:0000313" key="4">
    <source>
        <dbReference type="Proteomes" id="UP000016922"/>
    </source>
</evidence>
<dbReference type="EMBL" id="KE145356">
    <property type="protein sequence ID" value="EPE34584.1"/>
    <property type="molecule type" value="Genomic_DNA"/>
</dbReference>
<dbReference type="PANTHER" id="PTHR37451">
    <property type="entry name" value="MARVEL DOMAIN"/>
    <property type="match status" value="1"/>
</dbReference>
<evidence type="ECO:0000313" key="3">
    <source>
        <dbReference type="EMBL" id="EPE34584.1"/>
    </source>
</evidence>
<name>S3DBV2_GLAL2</name>
<keyword evidence="2" id="KW-0812">Transmembrane</keyword>
<feature type="transmembrane region" description="Helical" evidence="2">
    <location>
        <begin position="139"/>
        <end position="161"/>
    </location>
</feature>
<dbReference type="KEGG" id="glz:GLAREA_10278"/>
<dbReference type="GeneID" id="19469325"/>
<protein>
    <recommendedName>
        <fullName evidence="5">MARVEL domain-containing protein</fullName>
    </recommendedName>
</protein>
<keyword evidence="2" id="KW-0472">Membrane</keyword>
<feature type="transmembrane region" description="Helical" evidence="2">
    <location>
        <begin position="76"/>
        <end position="100"/>
    </location>
</feature>
<feature type="compositionally biased region" description="Low complexity" evidence="1">
    <location>
        <begin position="206"/>
        <end position="217"/>
    </location>
</feature>
<feature type="compositionally biased region" description="Low complexity" evidence="1">
    <location>
        <begin position="227"/>
        <end position="249"/>
    </location>
</feature>
<feature type="region of interest" description="Disordered" evidence="1">
    <location>
        <begin position="204"/>
        <end position="256"/>
    </location>
</feature>
<dbReference type="PANTHER" id="PTHR37451:SF4">
    <property type="entry name" value="MARVEL DOMAIN-CONTAINING PROTEIN"/>
    <property type="match status" value="1"/>
</dbReference>
<proteinExistence type="predicted"/>
<sequence>MSTTSHVLPLPIPFLALRAVQLAMAVVVLGLTAYGLSFNFVVDALALSLFTAIATLIITIYNIVSFVAVKAAYNYWAVLGLDIFGLIFWLTSMGLMASWVSGFSDVYNYTCYYYCYRKRDILPRTIYAGDGYVAAMKGAAGVAGLEVALFIASLVITAIFLHKHRAAGGHCTPARASTVAPTTAPTVGAPMPVQYQENKQDIELGQQQPAPVYQQPIPQYPSPSPTPVQYTTPQQQQPQQPYPVYEVPTSQQQQQH</sequence>
<dbReference type="AlphaFoldDB" id="S3DBV2"/>
<dbReference type="OrthoDB" id="5325022at2759"/>
<accession>S3DBV2</accession>
<dbReference type="HOGENOM" id="CLU_055465_0_0_1"/>
<dbReference type="Proteomes" id="UP000016922">
    <property type="component" value="Unassembled WGS sequence"/>
</dbReference>
<dbReference type="OMA" id="KAYNYWA"/>
<reference evidence="3 4" key="1">
    <citation type="journal article" date="2013" name="BMC Genomics">
        <title>Genomics-driven discovery of the pneumocandin biosynthetic gene cluster in the fungus Glarea lozoyensis.</title>
        <authorList>
            <person name="Chen L."/>
            <person name="Yue Q."/>
            <person name="Zhang X."/>
            <person name="Xiang M."/>
            <person name="Wang C."/>
            <person name="Li S."/>
            <person name="Che Y."/>
            <person name="Ortiz-Lopez F.J."/>
            <person name="Bills G.F."/>
            <person name="Liu X."/>
            <person name="An Z."/>
        </authorList>
    </citation>
    <scope>NUCLEOTIDE SEQUENCE [LARGE SCALE GENOMIC DNA]</scope>
    <source>
        <strain evidence="4">ATCC 20868 / MF5171</strain>
    </source>
</reference>